<dbReference type="PANTHER" id="PTHR14817:SF2">
    <property type="entry name" value="COILED-COIL DOMAIN-CONTAINING PROTEIN 15"/>
    <property type="match status" value="1"/>
</dbReference>
<dbReference type="InterPro" id="IPR037693">
    <property type="entry name" value="CCDC15"/>
</dbReference>
<evidence type="ECO:0000256" key="1">
    <source>
        <dbReference type="SAM" id="MobiDB-lite"/>
    </source>
</evidence>
<feature type="region of interest" description="Disordered" evidence="1">
    <location>
        <begin position="360"/>
        <end position="394"/>
    </location>
</feature>
<dbReference type="OrthoDB" id="10007210at2759"/>
<organism evidence="2 3">
    <name type="scientific">Bugula neritina</name>
    <name type="common">Brown bryozoan</name>
    <name type="synonym">Sertularia neritina</name>
    <dbReference type="NCBI Taxonomy" id="10212"/>
    <lineage>
        <taxon>Eukaryota</taxon>
        <taxon>Metazoa</taxon>
        <taxon>Spiralia</taxon>
        <taxon>Lophotrochozoa</taxon>
        <taxon>Bryozoa</taxon>
        <taxon>Gymnolaemata</taxon>
        <taxon>Cheilostomatida</taxon>
        <taxon>Flustrina</taxon>
        <taxon>Buguloidea</taxon>
        <taxon>Bugulidae</taxon>
        <taxon>Bugula</taxon>
    </lineage>
</organism>
<keyword evidence="3" id="KW-1185">Reference proteome</keyword>
<dbReference type="GO" id="GO:0005813">
    <property type="term" value="C:centrosome"/>
    <property type="evidence" value="ECO:0007669"/>
    <property type="project" value="TreeGrafter"/>
</dbReference>
<evidence type="ECO:0000313" key="2">
    <source>
        <dbReference type="EMBL" id="KAF6018637.1"/>
    </source>
</evidence>
<feature type="compositionally biased region" description="Polar residues" evidence="1">
    <location>
        <begin position="369"/>
        <end position="387"/>
    </location>
</feature>
<protein>
    <submittedName>
        <fullName evidence="2">CCDC15</fullName>
    </submittedName>
</protein>
<feature type="region of interest" description="Disordered" evidence="1">
    <location>
        <begin position="205"/>
        <end position="224"/>
    </location>
</feature>
<feature type="compositionally biased region" description="Basic and acidic residues" evidence="1">
    <location>
        <begin position="275"/>
        <end position="289"/>
    </location>
</feature>
<dbReference type="Proteomes" id="UP000593567">
    <property type="component" value="Unassembled WGS sequence"/>
</dbReference>
<name>A0A7J7IYK2_BUGNE</name>
<dbReference type="AlphaFoldDB" id="A0A7J7IYK2"/>
<feature type="region of interest" description="Disordered" evidence="1">
    <location>
        <begin position="261"/>
        <end position="289"/>
    </location>
</feature>
<gene>
    <name evidence="2" type="ORF">EB796_023033</name>
</gene>
<dbReference type="PANTHER" id="PTHR14817">
    <property type="entry name" value="COILED-COIL DOMAIN-CONTAINING PROTEIN 15"/>
    <property type="match status" value="1"/>
</dbReference>
<sequence length="463" mass="53267">MSARKYSTIQPFSNLNSSTAQKDSGATKVSWNNTACLRPVLCSQVLRDVSLSTQHHSTRMTPGEIGKFHKTPSGNAWVQLEAEEQLENWERAVQYNEQMEQLQEEKASKLMEFQKDVKARVKKMVEAKQQALLAKTYKDIELERKVAHKTAFLAQAFIPNASEVMVHGRSNLMAKDYPADHPGQPVKYTGANLDEVEKLRHSIDHERKVKKSAREKLSSRQLAHESRADLPGGFWKETSLVECLPSTQSNKDVLLLENPDDNEELSLSDDSLNSEDLKPVAEKEVKESQAARRAPSFLFDLSQEEEIRKQEVKQRALLRRLYMDIEREQVKEYKKMKLHLNSILQIKKKKEQERIRQEEAVESEMSRGPNFTPNLSSVDNQRPQPEQQIKKQRESRRYIKALRSMLKEKIERLKIDVPPLCSCGNDIWATHPDLCANNCIFYKNPKGYERAVHTLLASCDIND</sequence>
<proteinExistence type="predicted"/>
<comment type="caution">
    <text evidence="2">The sequence shown here is derived from an EMBL/GenBank/DDBJ whole genome shotgun (WGS) entry which is preliminary data.</text>
</comment>
<accession>A0A7J7IYK2</accession>
<evidence type="ECO:0000313" key="3">
    <source>
        <dbReference type="Proteomes" id="UP000593567"/>
    </source>
</evidence>
<reference evidence="2" key="1">
    <citation type="submission" date="2020-06" db="EMBL/GenBank/DDBJ databases">
        <title>Draft genome of Bugula neritina, a colonial animal packing powerful symbionts and potential medicines.</title>
        <authorList>
            <person name="Rayko M."/>
        </authorList>
    </citation>
    <scope>NUCLEOTIDE SEQUENCE [LARGE SCALE GENOMIC DNA]</scope>
    <source>
        <strain evidence="2">Kwan_BN1</strain>
    </source>
</reference>
<dbReference type="EMBL" id="VXIV02003287">
    <property type="protein sequence ID" value="KAF6018637.1"/>
    <property type="molecule type" value="Genomic_DNA"/>
</dbReference>